<accession>L9KJ55</accession>
<dbReference type="InParanoid" id="L9KJ55"/>
<reference evidence="3" key="2">
    <citation type="journal article" date="2013" name="Nat. Commun.">
        <title>Genome of the Chinese tree shrew.</title>
        <authorList>
            <person name="Fan Y."/>
            <person name="Huang Z.Y."/>
            <person name="Cao C.C."/>
            <person name="Chen C.S."/>
            <person name="Chen Y.X."/>
            <person name="Fan D.D."/>
            <person name="He J."/>
            <person name="Hou H.L."/>
            <person name="Hu L."/>
            <person name="Hu X.T."/>
            <person name="Jiang X.T."/>
            <person name="Lai R."/>
            <person name="Lang Y.S."/>
            <person name="Liang B."/>
            <person name="Liao S.G."/>
            <person name="Mu D."/>
            <person name="Ma Y.Y."/>
            <person name="Niu Y.Y."/>
            <person name="Sun X.Q."/>
            <person name="Xia J.Q."/>
            <person name="Xiao J."/>
            <person name="Xiong Z.Q."/>
            <person name="Xu L."/>
            <person name="Yang L."/>
            <person name="Zhang Y."/>
            <person name="Zhao W."/>
            <person name="Zhao X.D."/>
            <person name="Zheng Y.T."/>
            <person name="Zhou J.M."/>
            <person name="Zhu Y.B."/>
            <person name="Zhang G.J."/>
            <person name="Wang J."/>
            <person name="Yao Y.G."/>
        </authorList>
    </citation>
    <scope>NUCLEOTIDE SEQUENCE [LARGE SCALE GENOMIC DNA]</scope>
</reference>
<protein>
    <submittedName>
        <fullName evidence="2">Uncharacterized protein</fullName>
    </submittedName>
</protein>
<proteinExistence type="predicted"/>
<dbReference type="Proteomes" id="UP000011518">
    <property type="component" value="Unassembled WGS sequence"/>
</dbReference>
<feature type="region of interest" description="Disordered" evidence="1">
    <location>
        <begin position="1"/>
        <end position="35"/>
    </location>
</feature>
<evidence type="ECO:0000313" key="2">
    <source>
        <dbReference type="EMBL" id="ELW62484.1"/>
    </source>
</evidence>
<feature type="region of interest" description="Disordered" evidence="1">
    <location>
        <begin position="72"/>
        <end position="98"/>
    </location>
</feature>
<name>L9KJ55_TUPCH</name>
<evidence type="ECO:0000313" key="3">
    <source>
        <dbReference type="Proteomes" id="UP000011518"/>
    </source>
</evidence>
<feature type="compositionally biased region" description="Polar residues" evidence="1">
    <location>
        <begin position="1"/>
        <end position="16"/>
    </location>
</feature>
<dbReference type="AlphaFoldDB" id="L9KJ55"/>
<reference evidence="3" key="1">
    <citation type="submission" date="2012-07" db="EMBL/GenBank/DDBJ databases">
        <title>Genome of the Chinese tree shrew, a rising model animal genetically related to primates.</title>
        <authorList>
            <person name="Zhang G."/>
            <person name="Fan Y."/>
            <person name="Yao Y."/>
            <person name="Huang Z."/>
        </authorList>
    </citation>
    <scope>NUCLEOTIDE SEQUENCE [LARGE SCALE GENOMIC DNA]</scope>
</reference>
<evidence type="ECO:0000256" key="1">
    <source>
        <dbReference type="SAM" id="MobiDB-lite"/>
    </source>
</evidence>
<keyword evidence="3" id="KW-1185">Reference proteome</keyword>
<dbReference type="EMBL" id="KB320813">
    <property type="protein sequence ID" value="ELW62484.1"/>
    <property type="molecule type" value="Genomic_DNA"/>
</dbReference>
<sequence>MRASASSYKCQSSDATSRAVAELKGRSSRRAPPPSSFACLLRDAVTNDRAVSGLGVGDIKAWLVQVTDIPPGQLDTDWGSPDAAREAFPGKQGGDESRQAWRLQPQAQAFCEETHFVIVLEKEERKP</sequence>
<gene>
    <name evidence="2" type="ORF">TREES_T100010853</name>
</gene>
<organism evidence="2 3">
    <name type="scientific">Tupaia chinensis</name>
    <name type="common">Chinese tree shrew</name>
    <name type="synonym">Tupaia belangeri chinensis</name>
    <dbReference type="NCBI Taxonomy" id="246437"/>
    <lineage>
        <taxon>Eukaryota</taxon>
        <taxon>Metazoa</taxon>
        <taxon>Chordata</taxon>
        <taxon>Craniata</taxon>
        <taxon>Vertebrata</taxon>
        <taxon>Euteleostomi</taxon>
        <taxon>Mammalia</taxon>
        <taxon>Eutheria</taxon>
        <taxon>Euarchontoglires</taxon>
        <taxon>Scandentia</taxon>
        <taxon>Tupaiidae</taxon>
        <taxon>Tupaia</taxon>
    </lineage>
</organism>